<keyword evidence="2" id="KW-1185">Reference proteome</keyword>
<proteinExistence type="predicted"/>
<sequence>MFERQHFVDLQDNSAFGDANSWLTGEDNSSPTQRRTQPSLGNPGTTNSNVDRVLFKDLVEIVPLVQSLIDRKASSSFTRRGSMIYTKTPSRESISKKMTDPKGRNAAQSLPPKKKKDHGDKDLGKNANGNQDSDSFSIFSSRALTSEKEKEELVALREQVEDLQRKILEKDELLKAAESSKIQMNAVQLKLDELKHQAAEKDSLIKSTHLQLSDAKIKLADKQAALEKLQWQAMTASRKAEKLQEELDSMQQEMSSFMQLFEGLMKTNSTFSSDDDYDVAPYHFDHVPEIDDLDDMEMQKMEEAREAYISAVAAAKESQDEESIAAVVSARLHLQSFVFRNRESQHGLF</sequence>
<evidence type="ECO:0000313" key="1">
    <source>
        <dbReference type="EMBL" id="KAJ4713253.1"/>
    </source>
</evidence>
<organism evidence="1 2">
    <name type="scientific">Melia azedarach</name>
    <name type="common">Chinaberry tree</name>
    <dbReference type="NCBI Taxonomy" id="155640"/>
    <lineage>
        <taxon>Eukaryota</taxon>
        <taxon>Viridiplantae</taxon>
        <taxon>Streptophyta</taxon>
        <taxon>Embryophyta</taxon>
        <taxon>Tracheophyta</taxon>
        <taxon>Spermatophyta</taxon>
        <taxon>Magnoliopsida</taxon>
        <taxon>eudicotyledons</taxon>
        <taxon>Gunneridae</taxon>
        <taxon>Pentapetalae</taxon>
        <taxon>rosids</taxon>
        <taxon>malvids</taxon>
        <taxon>Sapindales</taxon>
        <taxon>Meliaceae</taxon>
        <taxon>Melia</taxon>
    </lineage>
</organism>
<accession>A0ACC1XPK1</accession>
<reference evidence="1 2" key="1">
    <citation type="journal article" date="2023" name="Science">
        <title>Complex scaffold remodeling in plant triterpene biosynthesis.</title>
        <authorList>
            <person name="De La Pena R."/>
            <person name="Hodgson H."/>
            <person name="Liu J.C."/>
            <person name="Stephenson M.J."/>
            <person name="Martin A.C."/>
            <person name="Owen C."/>
            <person name="Harkess A."/>
            <person name="Leebens-Mack J."/>
            <person name="Jimenez L.E."/>
            <person name="Osbourn A."/>
            <person name="Sattely E.S."/>
        </authorList>
    </citation>
    <scope>NUCLEOTIDE SEQUENCE [LARGE SCALE GENOMIC DNA]</scope>
    <source>
        <strain evidence="2">cv. JPN11</strain>
        <tissue evidence="1">Leaf</tissue>
    </source>
</reference>
<dbReference type="EMBL" id="CM051401">
    <property type="protein sequence ID" value="KAJ4713253.1"/>
    <property type="molecule type" value="Genomic_DNA"/>
</dbReference>
<evidence type="ECO:0000313" key="2">
    <source>
        <dbReference type="Proteomes" id="UP001164539"/>
    </source>
</evidence>
<gene>
    <name evidence="1" type="ORF">OWV82_015371</name>
</gene>
<comment type="caution">
    <text evidence="1">The sequence shown here is derived from an EMBL/GenBank/DDBJ whole genome shotgun (WGS) entry which is preliminary data.</text>
</comment>
<name>A0ACC1XPK1_MELAZ</name>
<dbReference type="Proteomes" id="UP001164539">
    <property type="component" value="Chromosome 8"/>
</dbReference>
<protein>
    <submittedName>
        <fullName evidence="1">Movement protein binding protein 2C</fullName>
    </submittedName>
</protein>